<name>A0A1V3XRA9_MYCKA</name>
<organism evidence="1">
    <name type="scientific">Mycobacterium kansasii</name>
    <dbReference type="NCBI Taxonomy" id="1768"/>
    <lineage>
        <taxon>Bacteria</taxon>
        <taxon>Bacillati</taxon>
        <taxon>Actinomycetota</taxon>
        <taxon>Actinomycetes</taxon>
        <taxon>Mycobacteriales</taxon>
        <taxon>Mycobacteriaceae</taxon>
        <taxon>Mycobacterium</taxon>
    </lineage>
</organism>
<evidence type="ECO:0000313" key="1">
    <source>
        <dbReference type="EMBL" id="OOK81610.1"/>
    </source>
</evidence>
<comment type="caution">
    <text evidence="1">The sequence shown here is derived from an EMBL/GenBank/DDBJ whole genome shotgun (WGS) entry which is preliminary data.</text>
</comment>
<dbReference type="AlphaFoldDB" id="A0A1V3XRA9"/>
<reference evidence="1" key="1">
    <citation type="submission" date="2017-02" db="EMBL/GenBank/DDBJ databases">
        <title>Complete genome sequences of Mycobacterium kansasii strains isolated from rhesus macaques.</title>
        <authorList>
            <person name="Panda A."/>
            <person name="Nagaraj S."/>
            <person name="Zhao X."/>
            <person name="Tettelin H."/>
            <person name="Detolla L.J."/>
        </authorList>
    </citation>
    <scope>NUCLEOTIDE SEQUENCE [LARGE SCALE GENOMIC DNA]</scope>
    <source>
        <strain evidence="1">11-3813</strain>
    </source>
</reference>
<dbReference type="Proteomes" id="UP000189229">
    <property type="component" value="Unassembled WGS sequence"/>
</dbReference>
<gene>
    <name evidence="1" type="ORF">BZL30_1564</name>
</gene>
<dbReference type="EMBL" id="MVBM01000001">
    <property type="protein sequence ID" value="OOK81610.1"/>
    <property type="molecule type" value="Genomic_DNA"/>
</dbReference>
<accession>A0A1V3XRA9</accession>
<proteinExistence type="predicted"/>
<protein>
    <submittedName>
        <fullName evidence="1">Uncharacterized protein</fullName>
    </submittedName>
</protein>
<sequence length="59" mass="6606">MCCHSESRSTTGVAGVTPWQWSVCEIPASIPTMLKVRPARRRFDRPTVTEAMVITLTDQ</sequence>